<dbReference type="EMBL" id="BPLR01008564">
    <property type="protein sequence ID" value="GIY25621.1"/>
    <property type="molecule type" value="Genomic_DNA"/>
</dbReference>
<sequence>MDQYKKYMLKHLYNISFVVFPTSIKCTTTVKCPKELREKRDPKELKHLYNISRCFEQQGHLIKQGVALDKIMVTILMVKGKEADIHNHRFNHGPTNTRSSMLKHFCITFPLSSFLPPSSVPRQWSNRKELGEKGLLFFGQRGHFGVQVVFASTLRGERRQALIFFALLCEV</sequence>
<dbReference type="Proteomes" id="UP001054945">
    <property type="component" value="Unassembled WGS sequence"/>
</dbReference>
<evidence type="ECO:0000313" key="2">
    <source>
        <dbReference type="Proteomes" id="UP001054945"/>
    </source>
</evidence>
<evidence type="ECO:0000313" key="1">
    <source>
        <dbReference type="EMBL" id="GIY25621.1"/>
    </source>
</evidence>
<gene>
    <name evidence="1" type="ORF">CEXT_482871</name>
</gene>
<reference evidence="1 2" key="1">
    <citation type="submission" date="2021-06" db="EMBL/GenBank/DDBJ databases">
        <title>Caerostris extrusa draft genome.</title>
        <authorList>
            <person name="Kono N."/>
            <person name="Arakawa K."/>
        </authorList>
    </citation>
    <scope>NUCLEOTIDE SEQUENCE [LARGE SCALE GENOMIC DNA]</scope>
</reference>
<name>A0AAV4RXK4_CAEEX</name>
<organism evidence="1 2">
    <name type="scientific">Caerostris extrusa</name>
    <name type="common">Bark spider</name>
    <name type="synonym">Caerostris bankana</name>
    <dbReference type="NCBI Taxonomy" id="172846"/>
    <lineage>
        <taxon>Eukaryota</taxon>
        <taxon>Metazoa</taxon>
        <taxon>Ecdysozoa</taxon>
        <taxon>Arthropoda</taxon>
        <taxon>Chelicerata</taxon>
        <taxon>Arachnida</taxon>
        <taxon>Araneae</taxon>
        <taxon>Araneomorphae</taxon>
        <taxon>Entelegynae</taxon>
        <taxon>Araneoidea</taxon>
        <taxon>Araneidae</taxon>
        <taxon>Caerostris</taxon>
    </lineage>
</organism>
<keyword evidence="2" id="KW-1185">Reference proteome</keyword>
<accession>A0AAV4RXK4</accession>
<dbReference type="AlphaFoldDB" id="A0AAV4RXK4"/>
<protein>
    <submittedName>
        <fullName evidence="1">Uncharacterized protein</fullName>
    </submittedName>
</protein>
<comment type="caution">
    <text evidence="1">The sequence shown here is derived from an EMBL/GenBank/DDBJ whole genome shotgun (WGS) entry which is preliminary data.</text>
</comment>
<proteinExistence type="predicted"/>